<protein>
    <submittedName>
        <fullName evidence="3">Glycosyl transferase</fullName>
    </submittedName>
</protein>
<dbReference type="Pfam" id="PF13439">
    <property type="entry name" value="Glyco_transf_4"/>
    <property type="match status" value="1"/>
</dbReference>
<dbReference type="PANTHER" id="PTHR12526:SF625">
    <property type="entry name" value="PHOSPHATIDYLINOSITOL GLYCAN-CLASS A"/>
    <property type="match status" value="1"/>
</dbReference>
<dbReference type="AlphaFoldDB" id="A0A7D5M475"/>
<evidence type="ECO:0000313" key="4">
    <source>
        <dbReference type="Proteomes" id="UP000509478"/>
    </source>
</evidence>
<keyword evidence="3" id="KW-0808">Transferase</keyword>
<keyword evidence="4" id="KW-1185">Reference proteome</keyword>
<dbReference type="GO" id="GO:0016757">
    <property type="term" value="F:glycosyltransferase activity"/>
    <property type="evidence" value="ECO:0007669"/>
    <property type="project" value="InterPro"/>
</dbReference>
<dbReference type="OrthoDB" id="132546at2157"/>
<dbReference type="InterPro" id="IPR001296">
    <property type="entry name" value="Glyco_trans_1"/>
</dbReference>
<gene>
    <name evidence="3" type="ORF">C5F50_00620</name>
</gene>
<evidence type="ECO:0000313" key="3">
    <source>
        <dbReference type="EMBL" id="QLH05751.1"/>
    </source>
</evidence>
<dbReference type="KEGG" id="nue:C5F50_00620"/>
<name>A0A7D5M475_9ARCH</name>
<dbReference type="RefSeq" id="WP_179371813.1">
    <property type="nucleotide sequence ID" value="NZ_CP026995.1"/>
</dbReference>
<feature type="domain" description="Glycosyl transferase family 1" evidence="1">
    <location>
        <begin position="191"/>
        <end position="291"/>
    </location>
</feature>
<dbReference type="Proteomes" id="UP000509478">
    <property type="component" value="Chromosome"/>
</dbReference>
<dbReference type="Pfam" id="PF00534">
    <property type="entry name" value="Glycos_transf_1"/>
    <property type="match status" value="1"/>
</dbReference>
<evidence type="ECO:0000259" key="1">
    <source>
        <dbReference type="Pfam" id="PF00534"/>
    </source>
</evidence>
<organism evidence="3 4">
    <name type="scientific">Nitrosopumilus ureiphilus</name>
    <dbReference type="NCBI Taxonomy" id="1470067"/>
    <lineage>
        <taxon>Archaea</taxon>
        <taxon>Nitrososphaerota</taxon>
        <taxon>Nitrososphaeria</taxon>
        <taxon>Nitrosopumilales</taxon>
        <taxon>Nitrosopumilaceae</taxon>
        <taxon>Nitrosopumilus</taxon>
    </lineage>
</organism>
<dbReference type="CDD" id="cd03801">
    <property type="entry name" value="GT4_PimA-like"/>
    <property type="match status" value="1"/>
</dbReference>
<dbReference type="InterPro" id="IPR028098">
    <property type="entry name" value="Glyco_trans_4-like_N"/>
</dbReference>
<dbReference type="PANTHER" id="PTHR12526">
    <property type="entry name" value="GLYCOSYLTRANSFERASE"/>
    <property type="match status" value="1"/>
</dbReference>
<feature type="domain" description="Glycosyltransferase subfamily 4-like N-terminal" evidence="2">
    <location>
        <begin position="12"/>
        <end position="140"/>
    </location>
</feature>
<proteinExistence type="predicted"/>
<sequence>MKILYISPRFEGGIGGHAFRVAEKLREQGHDVKLMKVPHIPIKKLKNPSFTMFGILKSLINREKYDVVHAWNIPSAFVMKYINADKKILSVHGVYSEQVEILHSKTTGSLASKAELMAFEISDRLTTDSKTVQKYYNEKINADFIYLPAPLDTKKFNNINEIEKKKNQVVYIGRDSYEKGIDILKKIEPRINGNVVYCTDLPWEKTMEVLKSSNILIVPSRMESLPQVIKEAFYLKIPVIATNVGGVSEIIIDHETGILIPPEDPSKMLDAINSLLIDEELQKKLLENAYNFIMKFFTWDALLPKYLNLYTH</sequence>
<dbReference type="EMBL" id="CP026995">
    <property type="protein sequence ID" value="QLH05751.1"/>
    <property type="molecule type" value="Genomic_DNA"/>
</dbReference>
<accession>A0A7D5M475</accession>
<dbReference type="Gene3D" id="3.40.50.2000">
    <property type="entry name" value="Glycogen Phosphorylase B"/>
    <property type="match status" value="3"/>
</dbReference>
<reference evidence="3 4" key="1">
    <citation type="submission" date="2018-02" db="EMBL/GenBank/DDBJ databases">
        <title>Complete genome of Nitrosopumilus ureaphilus PS0.</title>
        <authorList>
            <person name="Qin W."/>
            <person name="Zheng Y."/>
            <person name="Stahl D.A."/>
        </authorList>
    </citation>
    <scope>NUCLEOTIDE SEQUENCE [LARGE SCALE GENOMIC DNA]</scope>
    <source>
        <strain evidence="3 4">PS0</strain>
    </source>
</reference>
<evidence type="ECO:0000259" key="2">
    <source>
        <dbReference type="Pfam" id="PF13439"/>
    </source>
</evidence>
<dbReference type="SUPFAM" id="SSF53756">
    <property type="entry name" value="UDP-Glycosyltransferase/glycogen phosphorylase"/>
    <property type="match status" value="1"/>
</dbReference>
<dbReference type="GeneID" id="56066519"/>